<protein>
    <submittedName>
        <fullName evidence="2">Uncharacterized protein</fullName>
    </submittedName>
</protein>
<evidence type="ECO:0000313" key="3">
    <source>
        <dbReference type="Proteomes" id="UP000014974"/>
    </source>
</evidence>
<keyword evidence="1" id="KW-0812">Transmembrane</keyword>
<gene>
    <name evidence="2" type="ORF">ADICYQ_5144</name>
</gene>
<feature type="transmembrane region" description="Helical" evidence="1">
    <location>
        <begin position="6"/>
        <end position="28"/>
    </location>
</feature>
<accession>S7V7A5</accession>
<dbReference type="AlphaFoldDB" id="S7V7A5"/>
<reference evidence="2 3" key="1">
    <citation type="journal article" date="2013" name="Genome Announc.">
        <title>Draft Genome Sequence of Cyclobacterium qasimii Strain M12-11BT, Isolated from Arctic Marine Sediment.</title>
        <authorList>
            <person name="Shivaji S."/>
            <person name="Ara S."/>
            <person name="Singh A."/>
            <person name="Kumar Pinnaka A."/>
        </authorList>
    </citation>
    <scope>NUCLEOTIDE SEQUENCE [LARGE SCALE GENOMIC DNA]</scope>
    <source>
        <strain evidence="2 3">M12-11B</strain>
    </source>
</reference>
<sequence length="37" mass="4512">MQFPYPFVLLIGWMKLIYHSYHLALFLISAHIKSFVW</sequence>
<keyword evidence="1" id="KW-1133">Transmembrane helix</keyword>
<dbReference type="Proteomes" id="UP000014974">
    <property type="component" value="Unassembled WGS sequence"/>
</dbReference>
<proteinExistence type="predicted"/>
<keyword evidence="1" id="KW-0472">Membrane</keyword>
<evidence type="ECO:0000256" key="1">
    <source>
        <dbReference type="SAM" id="Phobius"/>
    </source>
</evidence>
<comment type="caution">
    <text evidence="2">The sequence shown here is derived from an EMBL/GenBank/DDBJ whole genome shotgun (WGS) entry which is preliminary data.</text>
</comment>
<organism evidence="2 3">
    <name type="scientific">Cyclobacterium qasimii M12-11B</name>
    <dbReference type="NCBI Taxonomy" id="641524"/>
    <lineage>
        <taxon>Bacteria</taxon>
        <taxon>Pseudomonadati</taxon>
        <taxon>Bacteroidota</taxon>
        <taxon>Cytophagia</taxon>
        <taxon>Cytophagales</taxon>
        <taxon>Cyclobacteriaceae</taxon>
        <taxon>Cyclobacterium</taxon>
    </lineage>
</organism>
<dbReference type="EMBL" id="ATNM01000174">
    <property type="protein sequence ID" value="EPR65796.1"/>
    <property type="molecule type" value="Genomic_DNA"/>
</dbReference>
<name>S7V7A5_9BACT</name>
<evidence type="ECO:0000313" key="2">
    <source>
        <dbReference type="EMBL" id="EPR65796.1"/>
    </source>
</evidence>